<dbReference type="Pfam" id="PF04463">
    <property type="entry name" value="2-thiour_desulf"/>
    <property type="match status" value="1"/>
</dbReference>
<name>A0ABR9ZSJ4_9FIRM</name>
<dbReference type="InterPro" id="IPR007553">
    <property type="entry name" value="2-thiour_desulf"/>
</dbReference>
<evidence type="ECO:0000313" key="3">
    <source>
        <dbReference type="Proteomes" id="UP000614200"/>
    </source>
</evidence>
<keyword evidence="3" id="KW-1185">Reference proteome</keyword>
<dbReference type="PROSITE" id="PS51186">
    <property type="entry name" value="GNAT"/>
    <property type="match status" value="1"/>
</dbReference>
<organism evidence="2 3">
    <name type="scientific">Fusibacter ferrireducens</name>
    <dbReference type="NCBI Taxonomy" id="2785058"/>
    <lineage>
        <taxon>Bacteria</taxon>
        <taxon>Bacillati</taxon>
        <taxon>Bacillota</taxon>
        <taxon>Clostridia</taxon>
        <taxon>Eubacteriales</taxon>
        <taxon>Eubacteriales Family XII. Incertae Sedis</taxon>
        <taxon>Fusibacter</taxon>
    </lineage>
</organism>
<protein>
    <submittedName>
        <fullName evidence="2">GNAT family N-acetyltransferase</fullName>
    </submittedName>
</protein>
<gene>
    <name evidence="2" type="ORF">ISU02_06950</name>
</gene>
<dbReference type="InterPro" id="IPR016181">
    <property type="entry name" value="Acyl_CoA_acyltransferase"/>
</dbReference>
<comment type="caution">
    <text evidence="2">The sequence shown here is derived from an EMBL/GenBank/DDBJ whole genome shotgun (WGS) entry which is preliminary data.</text>
</comment>
<dbReference type="RefSeq" id="WP_194701083.1">
    <property type="nucleotide sequence ID" value="NZ_JADKNH010000003.1"/>
</dbReference>
<dbReference type="PANTHER" id="PTHR30087">
    <property type="entry name" value="INNER MEMBRANE PROTEIN"/>
    <property type="match status" value="1"/>
</dbReference>
<proteinExistence type="predicted"/>
<dbReference type="Gene3D" id="3.40.630.30">
    <property type="match status" value="1"/>
</dbReference>
<sequence length="324" mass="36460">MISTPRLTLLPMSSEFYEALARKDMRYFDDHFIDLPKSFIEPKFTKIVNSYISMLSLGCDDQYLGWLIKESSSGIIIGDFSLNGMPDDGEIEISYSIEKAYQNKGYGTELIKGILLWCFFQPKIKIVKAQTKPSNKKSQAMLQKNGFKIVEVHHQFISFQIEVNEIASVYPEYRLENGVAVSSCLLGLNAKYSGGHNNSDSVIALSKQIRLIPFCPEQLGGLPTPRDPAEIVDYKVITKQGEDVTLAFEKGAEETLKILELLNIRAAILKDGSPSCGSYQIYDGTFSMKKILGVGKTCEKIMSVYDTLLIYNEQRDLLIWERGV</sequence>
<dbReference type="Pfam" id="PF13302">
    <property type="entry name" value="Acetyltransf_3"/>
    <property type="match status" value="1"/>
</dbReference>
<dbReference type="InterPro" id="IPR000182">
    <property type="entry name" value="GNAT_dom"/>
</dbReference>
<accession>A0ABR9ZSJ4</accession>
<dbReference type="EMBL" id="JADKNH010000003">
    <property type="protein sequence ID" value="MBF4692850.1"/>
    <property type="molecule type" value="Genomic_DNA"/>
</dbReference>
<dbReference type="Proteomes" id="UP000614200">
    <property type="component" value="Unassembled WGS sequence"/>
</dbReference>
<evidence type="ECO:0000313" key="2">
    <source>
        <dbReference type="EMBL" id="MBF4692850.1"/>
    </source>
</evidence>
<evidence type="ECO:0000259" key="1">
    <source>
        <dbReference type="PROSITE" id="PS51186"/>
    </source>
</evidence>
<dbReference type="SUPFAM" id="SSF55729">
    <property type="entry name" value="Acyl-CoA N-acyltransferases (Nat)"/>
    <property type="match status" value="1"/>
</dbReference>
<dbReference type="PANTHER" id="PTHR30087:SF1">
    <property type="entry name" value="HYPOTHETICAL CYTOSOLIC PROTEIN"/>
    <property type="match status" value="1"/>
</dbReference>
<reference evidence="2 3" key="1">
    <citation type="submission" date="2020-11" db="EMBL/GenBank/DDBJ databases">
        <title>Fusibacter basophilias sp. nov.</title>
        <authorList>
            <person name="Qiu D."/>
        </authorList>
    </citation>
    <scope>NUCLEOTIDE SEQUENCE [LARGE SCALE GENOMIC DNA]</scope>
    <source>
        <strain evidence="2 3">Q10-2</strain>
    </source>
</reference>
<feature type="domain" description="N-acetyltransferase" evidence="1">
    <location>
        <begin position="7"/>
        <end position="176"/>
    </location>
</feature>